<dbReference type="InterPro" id="IPR022893">
    <property type="entry name" value="Shikimate_DH_fam"/>
</dbReference>
<dbReference type="PANTHER" id="PTHR21089">
    <property type="entry name" value="SHIKIMATE DEHYDROGENASE"/>
    <property type="match status" value="1"/>
</dbReference>
<name>A0A8G2L7P4_PICTO</name>
<dbReference type="PANTHER" id="PTHR21089:SF1">
    <property type="entry name" value="BIFUNCTIONAL 3-DEHYDROQUINATE DEHYDRATASE_SHIKIMATE DEHYDROGENASE, CHLOROPLASTIC"/>
    <property type="match status" value="1"/>
</dbReference>
<organism evidence="2 3">
    <name type="scientific">Picrophilus torridus (strain ATCC 700027 / DSM 9790 / JCM 10055 / NBRC 100828 / KAW 2/3)</name>
    <dbReference type="NCBI Taxonomy" id="1122961"/>
    <lineage>
        <taxon>Archaea</taxon>
        <taxon>Methanobacteriati</taxon>
        <taxon>Thermoplasmatota</taxon>
        <taxon>Thermoplasmata</taxon>
        <taxon>Thermoplasmatales</taxon>
        <taxon>Picrophilaceae</taxon>
        <taxon>Picrophilus</taxon>
    </lineage>
</organism>
<evidence type="ECO:0000259" key="1">
    <source>
        <dbReference type="Pfam" id="PF08501"/>
    </source>
</evidence>
<gene>
    <name evidence="2" type="ORF">SAMN02745355_0395</name>
</gene>
<dbReference type="NCBIfam" id="NF001322">
    <property type="entry name" value="PRK00258.3-6"/>
    <property type="match status" value="1"/>
</dbReference>
<sequence>MIISGLIGRPVTHSIGQLVYNRIFKDLKMDAIYMSFDIIKENLGIFCKYAAENMAGFNVTAPYKNDIIKYTNSVDSISLKTGSVNLVRVLDNRLYGYNSDYAGFIKTMDENNIELKNKRILISGTGGIARTVFNAIKDKNVNADVSFLSRSGRKPWIPENINVYNYNNVKDDYDILINCTPLGTYPDNSIAFPDNIIKKVTGIDVVYNPVRTRFLSIVESNGGRAVNGVDLFTGQGVETLRLIFNIDLDYNDFKLYVLKALSDINE</sequence>
<dbReference type="GO" id="GO:0019632">
    <property type="term" value="P:shikimate metabolic process"/>
    <property type="evidence" value="ECO:0007669"/>
    <property type="project" value="TreeGrafter"/>
</dbReference>
<dbReference type="Pfam" id="PF08501">
    <property type="entry name" value="Shikimate_dh_N"/>
    <property type="match status" value="1"/>
</dbReference>
<dbReference type="Proteomes" id="UP000192315">
    <property type="component" value="Unassembled WGS sequence"/>
</dbReference>
<dbReference type="AlphaFoldDB" id="A0A8G2L7P4"/>
<dbReference type="InterPro" id="IPR046346">
    <property type="entry name" value="Aminoacid_DH-like_N_sf"/>
</dbReference>
<dbReference type="CDD" id="cd01065">
    <property type="entry name" value="NAD_bind_Shikimate_DH"/>
    <property type="match status" value="1"/>
</dbReference>
<dbReference type="GO" id="GO:0009423">
    <property type="term" value="P:chorismate biosynthetic process"/>
    <property type="evidence" value="ECO:0007669"/>
    <property type="project" value="TreeGrafter"/>
</dbReference>
<dbReference type="InterPro" id="IPR013708">
    <property type="entry name" value="Shikimate_DH-bd_N"/>
</dbReference>
<dbReference type="GO" id="GO:0004764">
    <property type="term" value="F:shikimate 3-dehydrogenase (NADP+) activity"/>
    <property type="evidence" value="ECO:0007669"/>
    <property type="project" value="InterPro"/>
</dbReference>
<evidence type="ECO:0000313" key="3">
    <source>
        <dbReference type="Proteomes" id="UP000192315"/>
    </source>
</evidence>
<dbReference type="Gene3D" id="3.40.50.720">
    <property type="entry name" value="NAD(P)-binding Rossmann-like Domain"/>
    <property type="match status" value="1"/>
</dbReference>
<accession>A0A8G2L7P4</accession>
<proteinExistence type="predicted"/>
<protein>
    <submittedName>
        <fullName evidence="2">Shikimate dehydrogenase</fullName>
    </submittedName>
</protein>
<dbReference type="EMBL" id="FWYE01000001">
    <property type="protein sequence ID" value="SMD30510.1"/>
    <property type="molecule type" value="Genomic_DNA"/>
</dbReference>
<dbReference type="Gene3D" id="3.40.50.10860">
    <property type="entry name" value="Leucine Dehydrogenase, chain A, domain 1"/>
    <property type="match status" value="1"/>
</dbReference>
<dbReference type="RefSeq" id="WP_084272457.1">
    <property type="nucleotide sequence ID" value="NZ_FWYE01000001.1"/>
</dbReference>
<keyword evidence="3" id="KW-1185">Reference proteome</keyword>
<evidence type="ECO:0000313" key="2">
    <source>
        <dbReference type="EMBL" id="SMD30510.1"/>
    </source>
</evidence>
<dbReference type="SUPFAM" id="SSF53223">
    <property type="entry name" value="Aminoacid dehydrogenase-like, N-terminal domain"/>
    <property type="match status" value="1"/>
</dbReference>
<comment type="caution">
    <text evidence="2">The sequence shown here is derived from an EMBL/GenBank/DDBJ whole genome shotgun (WGS) entry which is preliminary data.</text>
</comment>
<feature type="domain" description="Shikimate dehydrogenase substrate binding N-terminal" evidence="1">
    <location>
        <begin position="6"/>
        <end position="87"/>
    </location>
</feature>
<dbReference type="SUPFAM" id="SSF51735">
    <property type="entry name" value="NAD(P)-binding Rossmann-fold domains"/>
    <property type="match status" value="1"/>
</dbReference>
<reference evidence="2 3" key="1">
    <citation type="submission" date="2017-04" db="EMBL/GenBank/DDBJ databases">
        <authorList>
            <person name="Varghese N."/>
            <person name="Submissions S."/>
        </authorList>
    </citation>
    <scope>NUCLEOTIDE SEQUENCE [LARGE SCALE GENOMIC DNA]</scope>
    <source>
        <strain evidence="2 3">DSM 9789</strain>
    </source>
</reference>
<dbReference type="InterPro" id="IPR036291">
    <property type="entry name" value="NAD(P)-bd_dom_sf"/>
</dbReference>